<proteinExistence type="predicted"/>
<protein>
    <recommendedName>
        <fullName evidence="4">YtkA-like domain-containing protein</fullName>
    </recommendedName>
</protein>
<evidence type="ECO:0000313" key="3">
    <source>
        <dbReference type="Proteomes" id="UP000289718"/>
    </source>
</evidence>
<reference evidence="2 3" key="1">
    <citation type="submission" date="2017-09" db="EMBL/GenBank/DDBJ databases">
        <title>Genomics of the genus Arcobacter.</title>
        <authorList>
            <person name="Perez-Cataluna A."/>
            <person name="Figueras M.J."/>
            <person name="Salas-Masso N."/>
        </authorList>
    </citation>
    <scope>NUCLEOTIDE SEQUENCE [LARGE SCALE GENOMIC DNA]</scope>
    <source>
        <strain evidence="2 3">F156-34</strain>
    </source>
</reference>
<dbReference type="Proteomes" id="UP000289718">
    <property type="component" value="Unassembled WGS sequence"/>
</dbReference>
<evidence type="ECO:0000313" key="2">
    <source>
        <dbReference type="EMBL" id="RXK11655.1"/>
    </source>
</evidence>
<sequence>MSEKKQNNIKSTILQLGLVLLIVLGYFLIDFNGIYQSLKGEVKYITQNEQCDLHDSYCSIRIQDGTIFTLSIEPKSIPLMKPLTFSIKSNKDNLENLTLNIYSTNMFMGEFYLPIKNLGNGNYQAIGTLPTCPVGGMHWNADIKIEKATENIGARFQFKTDI</sequence>
<evidence type="ECO:0000256" key="1">
    <source>
        <dbReference type="SAM" id="Phobius"/>
    </source>
</evidence>
<dbReference type="EMBL" id="NXIE01000006">
    <property type="protein sequence ID" value="RXK11655.1"/>
    <property type="molecule type" value="Genomic_DNA"/>
</dbReference>
<keyword evidence="1" id="KW-0472">Membrane</keyword>
<accession>A0A4Q1AZR4</accession>
<dbReference type="OrthoDB" id="5339420at2"/>
<evidence type="ECO:0008006" key="4">
    <source>
        <dbReference type="Google" id="ProtNLM"/>
    </source>
</evidence>
<keyword evidence="3" id="KW-1185">Reference proteome</keyword>
<keyword evidence="1" id="KW-1133">Transmembrane helix</keyword>
<feature type="transmembrane region" description="Helical" evidence="1">
    <location>
        <begin position="12"/>
        <end position="29"/>
    </location>
</feature>
<comment type="caution">
    <text evidence="2">The sequence shown here is derived from an EMBL/GenBank/DDBJ whole genome shotgun (WGS) entry which is preliminary data.</text>
</comment>
<dbReference type="RefSeq" id="WP_129062524.1">
    <property type="nucleotide sequence ID" value="NZ_NXIE01000006.1"/>
</dbReference>
<dbReference type="AlphaFoldDB" id="A0A4Q1AZR4"/>
<organism evidence="2 3">
    <name type="scientific">Halarcobacter mediterraneus</name>
    <dbReference type="NCBI Taxonomy" id="2023153"/>
    <lineage>
        <taxon>Bacteria</taxon>
        <taxon>Pseudomonadati</taxon>
        <taxon>Campylobacterota</taxon>
        <taxon>Epsilonproteobacteria</taxon>
        <taxon>Campylobacterales</taxon>
        <taxon>Arcobacteraceae</taxon>
        <taxon>Halarcobacter</taxon>
    </lineage>
</organism>
<keyword evidence="1" id="KW-0812">Transmembrane</keyword>
<gene>
    <name evidence="2" type="ORF">CP965_12855</name>
</gene>
<name>A0A4Q1AZR4_9BACT</name>